<dbReference type="InterPro" id="IPR010569">
    <property type="entry name" value="Myotubularin-like_Pase_dom"/>
</dbReference>
<dbReference type="Gene3D" id="3.30.40.10">
    <property type="entry name" value="Zinc/RING finger domain, C3HC4 (zinc finger)"/>
    <property type="match status" value="1"/>
</dbReference>
<dbReference type="SUPFAM" id="SSF57903">
    <property type="entry name" value="FYVE/PHD zinc finger"/>
    <property type="match status" value="1"/>
</dbReference>
<evidence type="ECO:0000256" key="4">
    <source>
        <dbReference type="ARBA" id="ARBA00022771"/>
    </source>
</evidence>
<dbReference type="InterPro" id="IPR030564">
    <property type="entry name" value="Myotubularin"/>
</dbReference>
<evidence type="ECO:0000313" key="16">
    <source>
        <dbReference type="EMBL" id="ULU01377.1"/>
    </source>
</evidence>
<evidence type="ECO:0000256" key="1">
    <source>
        <dbReference type="ARBA" id="ARBA00007471"/>
    </source>
</evidence>
<feature type="domain" description="Protein-tyrosine phosphatase catalytic" evidence="15">
    <location>
        <begin position="431"/>
        <end position="601"/>
    </location>
</feature>
<accession>A0AAE9DD38</accession>
<organism evidence="16 17">
    <name type="scientific">Caenorhabditis briggsae</name>
    <dbReference type="NCBI Taxonomy" id="6238"/>
    <lineage>
        <taxon>Eukaryota</taxon>
        <taxon>Metazoa</taxon>
        <taxon>Ecdysozoa</taxon>
        <taxon>Nematoda</taxon>
        <taxon>Chromadorea</taxon>
        <taxon>Rhabditida</taxon>
        <taxon>Rhabditina</taxon>
        <taxon>Rhabditomorpha</taxon>
        <taxon>Rhabditoidea</taxon>
        <taxon>Rhabditidae</taxon>
        <taxon>Peloderinae</taxon>
        <taxon>Caenorhabditis</taxon>
    </lineage>
</organism>
<dbReference type="EC" id="3.1.3.95" evidence="2"/>
<feature type="compositionally biased region" description="Polar residues" evidence="12">
    <location>
        <begin position="929"/>
        <end position="941"/>
    </location>
</feature>
<feature type="binding site" evidence="9">
    <location>
        <begin position="442"/>
        <end position="443"/>
    </location>
    <ligand>
        <name>substrate</name>
    </ligand>
</feature>
<dbReference type="SMART" id="SM00064">
    <property type="entry name" value="FYVE"/>
    <property type="match status" value="1"/>
</dbReference>
<dbReference type="InterPro" id="IPR011011">
    <property type="entry name" value="Znf_FYVE_PHD"/>
</dbReference>
<feature type="compositionally biased region" description="Low complexity" evidence="12">
    <location>
        <begin position="1013"/>
        <end position="1037"/>
    </location>
</feature>
<dbReference type="FunFam" id="3.30.40.10:FF:000105">
    <property type="entry name" value="WD repeat and FYVE domain-containing protein 2"/>
    <property type="match status" value="1"/>
</dbReference>
<feature type="active site" description="Phosphocysteine intermediate" evidence="8">
    <location>
        <position position="504"/>
    </location>
</feature>
<dbReference type="InterPro" id="IPR036860">
    <property type="entry name" value="SH2_dom_sf"/>
</dbReference>
<dbReference type="InterPro" id="IPR000980">
    <property type="entry name" value="SH2"/>
</dbReference>
<dbReference type="GO" id="GO:0006629">
    <property type="term" value="P:lipid metabolic process"/>
    <property type="evidence" value="ECO:0007669"/>
    <property type="project" value="UniProtKB-KW"/>
</dbReference>
<evidence type="ECO:0000313" key="17">
    <source>
        <dbReference type="Proteomes" id="UP000827892"/>
    </source>
</evidence>
<keyword evidence="3" id="KW-0479">Metal-binding</keyword>
<dbReference type="CDD" id="cd00065">
    <property type="entry name" value="FYVE_like_SF"/>
    <property type="match status" value="1"/>
</dbReference>
<dbReference type="SUPFAM" id="SSF55550">
    <property type="entry name" value="SH2 domain"/>
    <property type="match status" value="1"/>
</dbReference>
<evidence type="ECO:0000259" key="15">
    <source>
        <dbReference type="SMART" id="SM00404"/>
    </source>
</evidence>
<evidence type="ECO:0000256" key="3">
    <source>
        <dbReference type="ARBA" id="ARBA00022723"/>
    </source>
</evidence>
<feature type="coiled-coil region" evidence="11">
    <location>
        <begin position="767"/>
        <end position="794"/>
    </location>
</feature>
<keyword evidence="10" id="KW-0067">ATP-binding</keyword>
<protein>
    <recommendedName>
        <fullName evidence="2">phosphatidylinositol-3,5-bisphosphate 3-phosphatase</fullName>
        <ecNumber evidence="2">3.1.3.95</ecNumber>
    </recommendedName>
</protein>
<dbReference type="EMBL" id="CP090893">
    <property type="protein sequence ID" value="ULU01377.1"/>
    <property type="molecule type" value="Genomic_DNA"/>
</dbReference>
<keyword evidence="10" id="KW-0547">Nucleotide-binding</keyword>
<dbReference type="InterPro" id="IPR029021">
    <property type="entry name" value="Prot-tyrosine_phosphatase-like"/>
</dbReference>
<dbReference type="InterPro" id="IPR003595">
    <property type="entry name" value="Tyr_Pase_cat"/>
</dbReference>
<proteinExistence type="inferred from homology"/>
<dbReference type="GO" id="GO:0052629">
    <property type="term" value="F:phosphatidylinositol-3,5-bisphosphate 3-phosphatase activity"/>
    <property type="evidence" value="ECO:0007669"/>
    <property type="project" value="UniProtKB-EC"/>
</dbReference>
<keyword evidence="7" id="KW-0443">Lipid metabolism</keyword>
<dbReference type="PANTHER" id="PTHR10807:SF129">
    <property type="entry name" value="MYOTUBULARIN-RELATED PROTEIN 3"/>
    <property type="match status" value="1"/>
</dbReference>
<dbReference type="PROSITE" id="PS00383">
    <property type="entry name" value="TYR_PHOSPHATASE_1"/>
    <property type="match status" value="1"/>
</dbReference>
<dbReference type="SMART" id="SM00404">
    <property type="entry name" value="PTPc_motif"/>
    <property type="match status" value="1"/>
</dbReference>
<feature type="region of interest" description="Disordered" evidence="12">
    <location>
        <begin position="1236"/>
        <end position="1256"/>
    </location>
</feature>
<evidence type="ECO:0000259" key="14">
    <source>
        <dbReference type="SMART" id="SM00252"/>
    </source>
</evidence>
<keyword evidence="5" id="KW-0378">Hydrolase</keyword>
<reference evidence="16 17" key="1">
    <citation type="submission" date="2022-05" db="EMBL/GenBank/DDBJ databases">
        <title>Chromosome-level reference genomes for two strains of Caenorhabditis briggsae: an improved platform for comparative genomics.</title>
        <authorList>
            <person name="Stevens L."/>
            <person name="Andersen E.C."/>
        </authorList>
    </citation>
    <scope>NUCLEOTIDE SEQUENCE [LARGE SCALE GENOMIC DNA]</scope>
    <source>
        <strain evidence="16">QX1410_ONT</strain>
        <tissue evidence="16">Whole-organism</tissue>
    </source>
</reference>
<dbReference type="Pfam" id="PF01363">
    <property type="entry name" value="FYVE"/>
    <property type="match status" value="1"/>
</dbReference>
<feature type="domain" description="SH2" evidence="14">
    <location>
        <begin position="1082"/>
        <end position="1170"/>
    </location>
</feature>
<feature type="binding site" evidence="9">
    <location>
        <begin position="504"/>
        <end position="510"/>
    </location>
    <ligand>
        <name>substrate</name>
    </ligand>
</feature>
<dbReference type="GO" id="GO:0008270">
    <property type="term" value="F:zinc ion binding"/>
    <property type="evidence" value="ECO:0007669"/>
    <property type="project" value="UniProtKB-KW"/>
</dbReference>
<dbReference type="InterPro" id="IPR016130">
    <property type="entry name" value="Tyr_Pase_AS"/>
</dbReference>
<evidence type="ECO:0000256" key="9">
    <source>
        <dbReference type="PIRSR" id="PIRSR630564-2"/>
    </source>
</evidence>
<evidence type="ECO:0000256" key="6">
    <source>
        <dbReference type="ARBA" id="ARBA00022833"/>
    </source>
</evidence>
<evidence type="ECO:0000256" key="8">
    <source>
        <dbReference type="PIRSR" id="PIRSR630564-1"/>
    </source>
</evidence>
<gene>
    <name evidence="16" type="ORF">L3Y34_001609</name>
</gene>
<evidence type="ECO:0000256" key="5">
    <source>
        <dbReference type="ARBA" id="ARBA00022801"/>
    </source>
</evidence>
<dbReference type="PROSITE" id="PS00107">
    <property type="entry name" value="PROTEIN_KINASE_ATP"/>
    <property type="match status" value="1"/>
</dbReference>
<evidence type="ECO:0000256" key="7">
    <source>
        <dbReference type="ARBA" id="ARBA00023098"/>
    </source>
</evidence>
<comment type="similarity">
    <text evidence="1">Belongs to the protein-tyrosine phosphatase family. Non-receptor class myotubularin subfamily.</text>
</comment>
<feature type="region of interest" description="Disordered" evidence="12">
    <location>
        <begin position="929"/>
        <end position="1051"/>
    </location>
</feature>
<dbReference type="GO" id="GO:0005524">
    <property type="term" value="F:ATP binding"/>
    <property type="evidence" value="ECO:0007669"/>
    <property type="project" value="UniProtKB-UniRule"/>
</dbReference>
<keyword evidence="4" id="KW-0863">Zinc-finger</keyword>
<dbReference type="InterPro" id="IPR000306">
    <property type="entry name" value="Znf_FYVE"/>
</dbReference>
<dbReference type="Pfam" id="PF06602">
    <property type="entry name" value="Myotub-related"/>
    <property type="match status" value="1"/>
</dbReference>
<feature type="compositionally biased region" description="Low complexity" evidence="12">
    <location>
        <begin position="699"/>
        <end position="713"/>
    </location>
</feature>
<evidence type="ECO:0000256" key="10">
    <source>
        <dbReference type="PROSITE-ProRule" id="PRU10141"/>
    </source>
</evidence>
<dbReference type="PANTHER" id="PTHR10807">
    <property type="entry name" value="MYOTUBULARIN-RELATED"/>
    <property type="match status" value="1"/>
</dbReference>
<dbReference type="Proteomes" id="UP000827892">
    <property type="component" value="Chromosome III"/>
</dbReference>
<evidence type="ECO:0000256" key="2">
    <source>
        <dbReference type="ARBA" id="ARBA00012903"/>
    </source>
</evidence>
<dbReference type="InterPro" id="IPR017441">
    <property type="entry name" value="Protein_kinase_ATP_BS"/>
</dbReference>
<dbReference type="SMART" id="SM00252">
    <property type="entry name" value="SH2"/>
    <property type="match status" value="1"/>
</dbReference>
<evidence type="ECO:0000259" key="13">
    <source>
        <dbReference type="SMART" id="SM00064"/>
    </source>
</evidence>
<feature type="domain" description="FYVE zinc finger" evidence="13">
    <location>
        <begin position="846"/>
        <end position="918"/>
    </location>
</feature>
<keyword evidence="6" id="KW-0862">Zinc</keyword>
<keyword evidence="11" id="KW-0175">Coiled coil</keyword>
<dbReference type="CDD" id="cd14507">
    <property type="entry name" value="PTP-MTM-like"/>
    <property type="match status" value="1"/>
</dbReference>
<evidence type="ECO:0000256" key="11">
    <source>
        <dbReference type="SAM" id="Coils"/>
    </source>
</evidence>
<feature type="compositionally biased region" description="Low complexity" evidence="12">
    <location>
        <begin position="948"/>
        <end position="984"/>
    </location>
</feature>
<dbReference type="SUPFAM" id="SSF52799">
    <property type="entry name" value="(Phosphotyrosine protein) phosphatases II"/>
    <property type="match status" value="1"/>
</dbReference>
<name>A0AAE9DD38_CAEBR</name>
<dbReference type="InterPro" id="IPR013083">
    <property type="entry name" value="Znf_RING/FYVE/PHD"/>
</dbReference>
<feature type="binding site" evidence="10">
    <location>
        <position position="1225"/>
    </location>
    <ligand>
        <name>ATP</name>
        <dbReference type="ChEBI" id="CHEBI:30616"/>
    </ligand>
</feature>
<evidence type="ECO:0000256" key="12">
    <source>
        <dbReference type="SAM" id="MobiDB-lite"/>
    </source>
</evidence>
<dbReference type="Gene3D" id="3.30.505.10">
    <property type="entry name" value="SH2 domain"/>
    <property type="match status" value="1"/>
</dbReference>
<sequence>MMRSYISNKLMYPSHEFCRKNTTTKIERASFQSFIPLYFTIYNTGFSMTGSSSQAIEIGGSRTERVDSDPSEDMSYIGTPMNVTSPANLSQIGASFVDVQNESLGPSVDGATATLHEANYQFGNPMPPVKEEDENDFPLLPGECRVKVDGANDWPIIGGTIIVTNYRVVTIKISEDKKRVHIFPISEIETMDLSNDNSIHLLMKGGRSTYLYCNNNKDAYFIHQLIMPALQRLNRSATVLYATRPQDWTSKNDTAPLATVNHFAWSFSEAVDELERCGQLPSWLKRADSVAYEITQVDFERLGMSEHFRISTVNSTFKVCATYPEKVIVPKGISDEEIERSAPYRSIGRFPAVIWRCRKTRAVLLRSSQPQVGILSWRNTTDERIIEEVVRTSRIEGEERKQFIIMDARGYASAFANRARSGGFENTEYYQQAKLEFLGLPNIHAVRSSFTNIRTMLHAPVKENELLLNSLQATGWLTNLSSLLVQATSCADHLAKGHSVLVHCSDGWDRTTQVTTLAKIMLDEHYRTVEGFEELIRRDWIAFGHKLYDRQIGTYTTWSDSGERCPIFLQFLEAVRHLQREQPTAFQFSHAYLIKLAKHAYSGLFGTFLFNSHKEKRDAMTKWDATLVEIWRYIGAHNEEFVNQSYDERYAGPLKTINVSIINLRVWHEVFADEGERYTMIYGSKDERPSSGCATPITSSSSGNLVKSKSSESINSLNVDGSNHQLANASTPATTEGGNLPLSTSFYQQSIYQSNITGLESIDCDGLTKFEDEEQAMLRKKNKAREEAIRLRDRQIEELRRRADIEKMLSPIRGDADDSDIDVASLERASSDLSIMDPDRELPNFRPNTTWEAEAPNCCLCKKEFNKMSVYQEDRQHHCRNCGRVVCEECSKQRFAVVEEGQSVQKRVCDKCYESMHEPEPRLNRTASLSEMSSFDSTSCGPTFPHASSPSSSSLNMLTSISSPTRSQPVPSSCKSSSNSISSPRPSPGEFSRHSSSQAVKVQSIMRRPTCGSPSENSSSTRESEQQSSSKSLEQSSCKSRKHDRSEEKSEAMFTALDDADLKLTSKLPEYILKKIRSLDGVCFYHGLAARDLVETKLTRAGDYLIRATDNRTSDFEFILSFYNKKRIHSHLTIRADPDDKKWSLGILKDSLKFDKIIDLINHYKTHPLGIGFFLKRGISKGKHLICHDRISYNTKKDLLGSGNFSDVFRGKMELDNYSVKVAMKNSKKLDEMLDESKNNEANKVKKGDDSGSRIHESPTSCQYHCELPAIEYLFFLSSNSAMEALWNNI</sequence>
<feature type="region of interest" description="Disordered" evidence="12">
    <location>
        <begin position="687"/>
        <end position="714"/>
    </location>
</feature>